<proteinExistence type="predicted"/>
<evidence type="ECO:0000313" key="3">
    <source>
        <dbReference type="Proteomes" id="UP000176609"/>
    </source>
</evidence>
<dbReference type="SUPFAM" id="SSF52266">
    <property type="entry name" value="SGNH hydrolase"/>
    <property type="match status" value="1"/>
</dbReference>
<protein>
    <submittedName>
        <fullName evidence="2">Uncharacterized protein</fullName>
    </submittedName>
</protein>
<reference evidence="2 3" key="1">
    <citation type="journal article" date="2016" name="Nat. Commun.">
        <title>Thousands of microbial genomes shed light on interconnected biogeochemical processes in an aquifer system.</title>
        <authorList>
            <person name="Anantharaman K."/>
            <person name="Brown C.T."/>
            <person name="Hug L.A."/>
            <person name="Sharon I."/>
            <person name="Castelle C.J."/>
            <person name="Probst A.J."/>
            <person name="Thomas B.C."/>
            <person name="Singh A."/>
            <person name="Wilkins M.J."/>
            <person name="Karaoz U."/>
            <person name="Brodie E.L."/>
            <person name="Williams K.H."/>
            <person name="Hubbard S.S."/>
            <person name="Banfield J.F."/>
        </authorList>
    </citation>
    <scope>NUCLEOTIDE SEQUENCE [LARGE SCALE GENOMIC DNA]</scope>
</reference>
<evidence type="ECO:0000256" key="1">
    <source>
        <dbReference type="SAM" id="MobiDB-lite"/>
    </source>
</evidence>
<dbReference type="Proteomes" id="UP000176609">
    <property type="component" value="Unassembled WGS sequence"/>
</dbReference>
<dbReference type="CDD" id="cd00229">
    <property type="entry name" value="SGNH_hydrolase"/>
    <property type="match status" value="1"/>
</dbReference>
<dbReference type="EMBL" id="MFJR01000002">
    <property type="protein sequence ID" value="OGG27436.1"/>
    <property type="molecule type" value="Genomic_DNA"/>
</dbReference>
<dbReference type="AlphaFoldDB" id="A0A1F6ARX0"/>
<comment type="caution">
    <text evidence="2">The sequence shown here is derived from an EMBL/GenBank/DDBJ whole genome shotgun (WGS) entry which is preliminary data.</text>
</comment>
<name>A0A1F6ARX0_9BACT</name>
<dbReference type="Gene3D" id="3.40.50.1110">
    <property type="entry name" value="SGNH hydrolase"/>
    <property type="match status" value="1"/>
</dbReference>
<dbReference type="InterPro" id="IPR036514">
    <property type="entry name" value="SGNH_hydro_sf"/>
</dbReference>
<organism evidence="2 3">
    <name type="scientific">Candidatus Gottesmanbacteria bacterium RIFCSPLOWO2_01_FULL_39_12b</name>
    <dbReference type="NCBI Taxonomy" id="1798388"/>
    <lineage>
        <taxon>Bacteria</taxon>
        <taxon>Candidatus Gottesmaniibacteriota</taxon>
    </lineage>
</organism>
<gene>
    <name evidence="2" type="ORF">A2960_06600</name>
</gene>
<feature type="region of interest" description="Disordered" evidence="1">
    <location>
        <begin position="161"/>
        <end position="181"/>
    </location>
</feature>
<evidence type="ECO:0000313" key="2">
    <source>
        <dbReference type="EMBL" id="OGG27436.1"/>
    </source>
</evidence>
<accession>A0A1F6ARX0</accession>
<sequence>MRKTVPYFFIGLVLFALLFIGTNITRAQQLLDNYLPEVSFGDLLSGYQSTDVPEAPQPEVSVSVITVTPAVNTESESSRVEATNKIKEYLKGMSTMDDFTRNSLQEFLVKSTTFDPSGNRQIIKPSHIDTETKPSPDPSPYIPIPTLMAGVREVLGIQTEPTNPVPSDNVPSQTNPSSTTHNLQLTTKSIYTIALLGDSMTNTLGNDLPHLRSFLSQTYPFLSFALLNYGFGATDLESGLYRLTNTTTYLGKLYPPLLSYKPDLLIVESFAYNHWGGQKSDLDHQWLTIAKIIDAINQNSPETKIILAATIAPNYLTYGDGVLNWPENLKWDASLITKAYLQNMVNFATSQNYPLADAYHLSLDGSNNGRDIYINQSDHLHPSNEGAMLYSQQIVEAIKENNLLY</sequence>